<sequence>MSNFIPPTSNFVKDALFQRGIHTQTTPDVYENVTMDSTSIFRKPSPSCHSLCNETYMQSCTQPDNSKAQISSPHTPTRSLLPLIAHTM</sequence>
<dbReference type="EMBL" id="JAJFAZ020000002">
    <property type="protein sequence ID" value="KAI5344905.1"/>
    <property type="molecule type" value="Genomic_DNA"/>
</dbReference>
<feature type="region of interest" description="Disordered" evidence="1">
    <location>
        <begin position="63"/>
        <end position="88"/>
    </location>
</feature>
<dbReference type="AlphaFoldDB" id="A0AAD4ZGD3"/>
<reference evidence="2 3" key="1">
    <citation type="journal article" date="2022" name="G3 (Bethesda)">
        <title>Whole-genome sequence and methylome profiling of the almond [Prunus dulcis (Mill.) D.A. Webb] cultivar 'Nonpareil'.</title>
        <authorList>
            <person name="D'Amico-Willman K.M."/>
            <person name="Ouma W.Z."/>
            <person name="Meulia T."/>
            <person name="Sideli G.M."/>
            <person name="Gradziel T.M."/>
            <person name="Fresnedo-Ramirez J."/>
        </authorList>
    </citation>
    <scope>NUCLEOTIDE SEQUENCE [LARGE SCALE GENOMIC DNA]</scope>
    <source>
        <strain evidence="2">Clone GOH B32 T37-40</strain>
    </source>
</reference>
<comment type="caution">
    <text evidence="2">The sequence shown here is derived from an EMBL/GenBank/DDBJ whole genome shotgun (WGS) entry which is preliminary data.</text>
</comment>
<evidence type="ECO:0000313" key="2">
    <source>
        <dbReference type="EMBL" id="KAI5344905.1"/>
    </source>
</evidence>
<organism evidence="2 3">
    <name type="scientific">Prunus dulcis</name>
    <name type="common">Almond</name>
    <name type="synonym">Amygdalus dulcis</name>
    <dbReference type="NCBI Taxonomy" id="3755"/>
    <lineage>
        <taxon>Eukaryota</taxon>
        <taxon>Viridiplantae</taxon>
        <taxon>Streptophyta</taxon>
        <taxon>Embryophyta</taxon>
        <taxon>Tracheophyta</taxon>
        <taxon>Spermatophyta</taxon>
        <taxon>Magnoliopsida</taxon>
        <taxon>eudicotyledons</taxon>
        <taxon>Gunneridae</taxon>
        <taxon>Pentapetalae</taxon>
        <taxon>rosids</taxon>
        <taxon>fabids</taxon>
        <taxon>Rosales</taxon>
        <taxon>Rosaceae</taxon>
        <taxon>Amygdaloideae</taxon>
        <taxon>Amygdaleae</taxon>
        <taxon>Prunus</taxon>
    </lineage>
</organism>
<evidence type="ECO:0000313" key="3">
    <source>
        <dbReference type="Proteomes" id="UP001054821"/>
    </source>
</evidence>
<feature type="compositionally biased region" description="Polar residues" evidence="1">
    <location>
        <begin position="63"/>
        <end position="78"/>
    </location>
</feature>
<proteinExistence type="predicted"/>
<accession>A0AAD4ZGD3</accession>
<name>A0AAD4ZGD3_PRUDU</name>
<dbReference type="Proteomes" id="UP001054821">
    <property type="component" value="Chromosome 2"/>
</dbReference>
<keyword evidence="3" id="KW-1185">Reference proteome</keyword>
<gene>
    <name evidence="2" type="ORF">L3X38_012782</name>
</gene>
<protein>
    <submittedName>
        <fullName evidence="2">Uncharacterized protein</fullName>
    </submittedName>
</protein>
<evidence type="ECO:0000256" key="1">
    <source>
        <dbReference type="SAM" id="MobiDB-lite"/>
    </source>
</evidence>